<evidence type="ECO:0008006" key="4">
    <source>
        <dbReference type="Google" id="ProtNLM"/>
    </source>
</evidence>
<dbReference type="GeneID" id="83605664"/>
<gene>
    <name evidence="2" type="ORF">RAK27_06420</name>
</gene>
<dbReference type="EMBL" id="JAVBVO010000003">
    <property type="protein sequence ID" value="MDZ5758292.1"/>
    <property type="molecule type" value="Genomic_DNA"/>
</dbReference>
<keyword evidence="1" id="KW-1133">Transmembrane helix</keyword>
<comment type="caution">
    <text evidence="2">The sequence shown here is derived from an EMBL/GenBank/DDBJ whole genome shotgun (WGS) entry which is preliminary data.</text>
</comment>
<dbReference type="SUPFAM" id="SSF158560">
    <property type="entry name" value="BH3980-like"/>
    <property type="match status" value="1"/>
</dbReference>
<dbReference type="RefSeq" id="WP_010054251.1">
    <property type="nucleotide sequence ID" value="NZ_BJOJ01000017.1"/>
</dbReference>
<accession>A0AAW9K3J7</accession>
<evidence type="ECO:0000313" key="2">
    <source>
        <dbReference type="EMBL" id="MDZ5758292.1"/>
    </source>
</evidence>
<dbReference type="PANTHER" id="PTHR41307:SF1">
    <property type="entry name" value="MEMBRANE PROTEIN"/>
    <property type="match status" value="1"/>
</dbReference>
<evidence type="ECO:0000313" key="3">
    <source>
        <dbReference type="Proteomes" id="UP001290462"/>
    </source>
</evidence>
<feature type="transmembrane region" description="Helical" evidence="1">
    <location>
        <begin position="121"/>
        <end position="139"/>
    </location>
</feature>
<keyword evidence="1" id="KW-0472">Membrane</keyword>
<sequence length="175" mass="20230">METAKLKQRTNQLRQQLNSENALVFEEVVEYLRASPVNTKKTEEILAELLDHLIELEQIGKTSKDLFGENVHGYCRQLVKGLHKDTFIEKLNFALLIVALSAIFELVFAFINGVIDWRLSTAHLICNLFFAQLAFWAYQKIDHNSEIQKKVYYFAFSTLFIVIYVALGLVLSENR</sequence>
<dbReference type="AlphaFoldDB" id="A0AAW9K3J7"/>
<evidence type="ECO:0000256" key="1">
    <source>
        <dbReference type="SAM" id="Phobius"/>
    </source>
</evidence>
<feature type="transmembrane region" description="Helical" evidence="1">
    <location>
        <begin position="93"/>
        <end position="115"/>
    </location>
</feature>
<organism evidence="2 3">
    <name type="scientific">Carnobacterium maltaromaticum</name>
    <name type="common">Carnobacterium piscicola</name>
    <dbReference type="NCBI Taxonomy" id="2751"/>
    <lineage>
        <taxon>Bacteria</taxon>
        <taxon>Bacillati</taxon>
        <taxon>Bacillota</taxon>
        <taxon>Bacilli</taxon>
        <taxon>Lactobacillales</taxon>
        <taxon>Carnobacteriaceae</taxon>
        <taxon>Carnobacterium</taxon>
    </lineage>
</organism>
<protein>
    <recommendedName>
        <fullName evidence="4">DUF1129 domain-containing protein</fullName>
    </recommendedName>
</protein>
<reference evidence="2" key="1">
    <citation type="submission" date="2023-08" db="EMBL/GenBank/DDBJ databases">
        <title>Genomic characterization of piscicolin 126 produced by Carnobacterium maltaromaticum CM22 strain isolated from salmon (Salmo salar).</title>
        <authorList>
            <person name="Gonzalez-Gragera E."/>
            <person name="Garcia-Lopez J.D."/>
            <person name="Teso-Perez C."/>
            <person name="Gimenez-Hernandez I."/>
            <person name="Peralta-Sanchez J.M."/>
            <person name="Valdivia E."/>
            <person name="Montalban-Lopez M."/>
            <person name="Martin-Platero A.M."/>
            <person name="Banos A."/>
            <person name="Martinez-Bueno M."/>
        </authorList>
    </citation>
    <scope>NUCLEOTIDE SEQUENCE</scope>
    <source>
        <strain evidence="2">CM22</strain>
    </source>
</reference>
<feature type="transmembrane region" description="Helical" evidence="1">
    <location>
        <begin position="151"/>
        <end position="171"/>
    </location>
</feature>
<dbReference type="Gene3D" id="1.10.1900.10">
    <property type="entry name" value="c-terminal domain of poly(a) binding protein"/>
    <property type="match status" value="1"/>
</dbReference>
<dbReference type="PANTHER" id="PTHR41307">
    <property type="entry name" value="MEMBRANE PROTEIN-RELATED"/>
    <property type="match status" value="1"/>
</dbReference>
<dbReference type="Proteomes" id="UP001290462">
    <property type="component" value="Unassembled WGS sequence"/>
</dbReference>
<proteinExistence type="predicted"/>
<name>A0AAW9K3J7_CARML</name>
<keyword evidence="1" id="KW-0812">Transmembrane</keyword>